<dbReference type="Pfam" id="PF11201">
    <property type="entry name" value="DUF2982"/>
    <property type="match status" value="1"/>
</dbReference>
<keyword evidence="1" id="KW-1133">Transmembrane helix</keyword>
<dbReference type="EMBL" id="VTXC01000052">
    <property type="protein sequence ID" value="NOH72830.1"/>
    <property type="molecule type" value="Genomic_DNA"/>
</dbReference>
<evidence type="ECO:0000313" key="2">
    <source>
        <dbReference type="EMBL" id="NOH72830.1"/>
    </source>
</evidence>
<reference evidence="2 5" key="2">
    <citation type="submission" date="2019-09" db="EMBL/GenBank/DDBJ databases">
        <title>Draft genome sequencing and comparative genomics of hatchery-associated Vibrios.</title>
        <authorList>
            <person name="Kehlet-Delgado H."/>
            <person name="Mueller R.S."/>
        </authorList>
    </citation>
    <scope>NUCLEOTIDE SEQUENCE [LARGE SCALE GENOMIC DNA]</scope>
    <source>
        <strain evidence="2 5">99-46-Y</strain>
    </source>
</reference>
<gene>
    <name evidence="3" type="ORF">EJA03_07520</name>
    <name evidence="2" type="ORF">F0225_15990</name>
</gene>
<dbReference type="RefSeq" id="WP_125320627.1">
    <property type="nucleotide sequence ID" value="NZ_AP024889.1"/>
</dbReference>
<protein>
    <submittedName>
        <fullName evidence="3">DUF2982 domain-containing protein</fullName>
    </submittedName>
</protein>
<keyword evidence="4" id="KW-1185">Reference proteome</keyword>
<dbReference type="EMBL" id="RSFA01000025">
    <property type="protein sequence ID" value="RSD31671.1"/>
    <property type="molecule type" value="Genomic_DNA"/>
</dbReference>
<keyword evidence="1" id="KW-0472">Membrane</keyword>
<reference evidence="3 4" key="1">
    <citation type="submission" date="2018-12" db="EMBL/GenBank/DDBJ databases">
        <title>Genomic taxonomy of the Vibrionaceae family.</title>
        <authorList>
            <person name="Gomez-Gil B."/>
            <person name="Enciso-Ibarra K."/>
        </authorList>
    </citation>
    <scope>NUCLEOTIDE SEQUENCE [LARGE SCALE GENOMIC DNA]</scope>
    <source>
        <strain evidence="3 4">CAIM 594</strain>
    </source>
</reference>
<organism evidence="3 4">
    <name type="scientific">Vibrio pectenicida</name>
    <dbReference type="NCBI Taxonomy" id="62763"/>
    <lineage>
        <taxon>Bacteria</taxon>
        <taxon>Pseudomonadati</taxon>
        <taxon>Pseudomonadota</taxon>
        <taxon>Gammaproteobacteria</taxon>
        <taxon>Vibrionales</taxon>
        <taxon>Vibrionaceae</taxon>
        <taxon>Vibrio</taxon>
    </lineage>
</organism>
<proteinExistence type="predicted"/>
<dbReference type="InterPro" id="IPR021367">
    <property type="entry name" value="DUF2982"/>
</dbReference>
<dbReference type="AlphaFoldDB" id="A0A3R9EJ80"/>
<keyword evidence="1" id="KW-0812">Transmembrane</keyword>
<comment type="caution">
    <text evidence="3">The sequence shown here is derived from an EMBL/GenBank/DDBJ whole genome shotgun (WGS) entry which is preliminary data.</text>
</comment>
<dbReference type="OrthoDB" id="7061905at2"/>
<dbReference type="Proteomes" id="UP000565719">
    <property type="component" value="Unassembled WGS sequence"/>
</dbReference>
<evidence type="ECO:0000256" key="1">
    <source>
        <dbReference type="SAM" id="Phobius"/>
    </source>
</evidence>
<dbReference type="Proteomes" id="UP000269041">
    <property type="component" value="Unassembled WGS sequence"/>
</dbReference>
<feature type="transmembrane region" description="Helical" evidence="1">
    <location>
        <begin position="20"/>
        <end position="36"/>
    </location>
</feature>
<accession>A0A3R9EJ80</accession>
<evidence type="ECO:0000313" key="5">
    <source>
        <dbReference type="Proteomes" id="UP000565719"/>
    </source>
</evidence>
<evidence type="ECO:0000313" key="4">
    <source>
        <dbReference type="Proteomes" id="UP000269041"/>
    </source>
</evidence>
<name>A0A3R9EJ80_9VIBR</name>
<sequence length="229" mass="26076">MKTLHITHQPIQLSSPGARFIVAVIIISLICLVVLSPNLQLAILTLIAVLVLLGFAQWLVLKSTVSFTLTASHFQQHLFKGGWVVKWNNIHKIGICHYDNQGWQQPLPWIGIKLKNYSPYLDSICPRIATDILLNQRALLYVGMKQSLVNAHFEDIVLDSQPYRNEQGNEYRGLQAMLANRMNYQRSYFDYDIFISAQDLDRTAEEFIGLARRYIASAESETENTPTPS</sequence>
<evidence type="ECO:0000313" key="3">
    <source>
        <dbReference type="EMBL" id="RSD31671.1"/>
    </source>
</evidence>
<feature type="transmembrane region" description="Helical" evidence="1">
    <location>
        <begin position="42"/>
        <end position="61"/>
    </location>
</feature>